<dbReference type="RefSeq" id="WP_132975814.1">
    <property type="nucleotide sequence ID" value="NZ_JBHTMB010000207.1"/>
</dbReference>
<accession>A0ABW3VMK5</accession>
<comment type="caution">
    <text evidence="1">The sequence shown here is derived from an EMBL/GenBank/DDBJ whole genome shotgun (WGS) entry which is preliminary data.</text>
</comment>
<dbReference type="Proteomes" id="UP001597182">
    <property type="component" value="Unassembled WGS sequence"/>
</dbReference>
<evidence type="ECO:0008006" key="3">
    <source>
        <dbReference type="Google" id="ProtNLM"/>
    </source>
</evidence>
<reference evidence="2" key="1">
    <citation type="journal article" date="2019" name="Int. J. Syst. Evol. Microbiol.">
        <title>The Global Catalogue of Microorganisms (GCM) 10K type strain sequencing project: providing services to taxonomists for standard genome sequencing and annotation.</title>
        <authorList>
            <consortium name="The Broad Institute Genomics Platform"/>
            <consortium name="The Broad Institute Genome Sequencing Center for Infectious Disease"/>
            <person name="Wu L."/>
            <person name="Ma J."/>
        </authorList>
    </citation>
    <scope>NUCLEOTIDE SEQUENCE [LARGE SCALE GENOMIC DNA]</scope>
    <source>
        <strain evidence="2">CCUG 49018</strain>
    </source>
</reference>
<evidence type="ECO:0000313" key="1">
    <source>
        <dbReference type="EMBL" id="MFD1236178.1"/>
    </source>
</evidence>
<organism evidence="1 2">
    <name type="scientific">Pseudonocardia benzenivorans</name>
    <dbReference type="NCBI Taxonomy" id="228005"/>
    <lineage>
        <taxon>Bacteria</taxon>
        <taxon>Bacillati</taxon>
        <taxon>Actinomycetota</taxon>
        <taxon>Actinomycetes</taxon>
        <taxon>Pseudonocardiales</taxon>
        <taxon>Pseudonocardiaceae</taxon>
        <taxon>Pseudonocardia</taxon>
    </lineage>
</organism>
<keyword evidence="2" id="KW-1185">Reference proteome</keyword>
<dbReference type="EMBL" id="JBHTMB010000207">
    <property type="protein sequence ID" value="MFD1236178.1"/>
    <property type="molecule type" value="Genomic_DNA"/>
</dbReference>
<proteinExistence type="predicted"/>
<evidence type="ECO:0000313" key="2">
    <source>
        <dbReference type="Proteomes" id="UP001597182"/>
    </source>
</evidence>
<name>A0ABW3VMK5_9PSEU</name>
<sequence>MNLLKLRFTHPDNLTDAEILMAASDLRSDHHRLRPRDVCRIVQAVKRRHKLTLSETATLTGYPKPLVFRFLCQQ</sequence>
<protein>
    <recommendedName>
        <fullName evidence="3">HTH araC/xylS-type domain-containing protein</fullName>
    </recommendedName>
</protein>
<gene>
    <name evidence="1" type="ORF">ACFQ34_23045</name>
</gene>